<dbReference type="EMBL" id="DS469624">
    <property type="protein sequence ID" value="EDO38533.1"/>
    <property type="molecule type" value="Genomic_DNA"/>
</dbReference>
<evidence type="ECO:0000313" key="3">
    <source>
        <dbReference type="Proteomes" id="UP000001593"/>
    </source>
</evidence>
<organism evidence="2 3">
    <name type="scientific">Nematostella vectensis</name>
    <name type="common">Starlet sea anemone</name>
    <dbReference type="NCBI Taxonomy" id="45351"/>
    <lineage>
        <taxon>Eukaryota</taxon>
        <taxon>Metazoa</taxon>
        <taxon>Cnidaria</taxon>
        <taxon>Anthozoa</taxon>
        <taxon>Hexacorallia</taxon>
        <taxon>Actiniaria</taxon>
        <taxon>Edwardsiidae</taxon>
        <taxon>Nematostella</taxon>
    </lineage>
</organism>
<name>A7SCK2_NEMVE</name>
<sequence>MAAAPLPNNNSNIGKQSADGTGKSKKSRSKASKRRSANTQPARSDSAGEGTPTSIGSGENQSEEIAMQTLIERTWYCWPKFERSITCEVLYLLGALSALNFIIPKILFQILGKPIENKTKRLKKIYETYQLSQLLNEPTRITMHSKSLIDHFVTSCPDKINSSGVIHLGLSDHSLIYGIRKINPYKSSREKANTIEIRNMKKFNQELFARDLLAQPWEQIVLCPDAN</sequence>
<feature type="compositionally biased region" description="Polar residues" evidence="1">
    <location>
        <begin position="51"/>
        <end position="60"/>
    </location>
</feature>
<protein>
    <submittedName>
        <fullName evidence="2">Uncharacterized protein</fullName>
    </submittedName>
</protein>
<proteinExistence type="predicted"/>
<dbReference type="STRING" id="45351.A7SCK2"/>
<accession>A7SCK2</accession>
<feature type="compositionally biased region" description="Basic residues" evidence="1">
    <location>
        <begin position="23"/>
        <end position="36"/>
    </location>
</feature>
<dbReference type="PhylomeDB" id="A7SCK2"/>
<keyword evidence="3" id="KW-1185">Reference proteome</keyword>
<reference evidence="2 3" key="1">
    <citation type="journal article" date="2007" name="Science">
        <title>Sea anemone genome reveals ancestral eumetazoan gene repertoire and genomic organization.</title>
        <authorList>
            <person name="Putnam N.H."/>
            <person name="Srivastava M."/>
            <person name="Hellsten U."/>
            <person name="Dirks B."/>
            <person name="Chapman J."/>
            <person name="Salamov A."/>
            <person name="Terry A."/>
            <person name="Shapiro H."/>
            <person name="Lindquist E."/>
            <person name="Kapitonov V.V."/>
            <person name="Jurka J."/>
            <person name="Genikhovich G."/>
            <person name="Grigoriev I.V."/>
            <person name="Lucas S.M."/>
            <person name="Steele R.E."/>
            <person name="Finnerty J.R."/>
            <person name="Technau U."/>
            <person name="Martindale M.Q."/>
            <person name="Rokhsar D.S."/>
        </authorList>
    </citation>
    <scope>NUCLEOTIDE SEQUENCE [LARGE SCALE GENOMIC DNA]</scope>
    <source>
        <strain evidence="3">CH2 X CH6</strain>
    </source>
</reference>
<dbReference type="Proteomes" id="UP000001593">
    <property type="component" value="Unassembled WGS sequence"/>
</dbReference>
<feature type="compositionally biased region" description="Polar residues" evidence="1">
    <location>
        <begin position="7"/>
        <end position="19"/>
    </location>
</feature>
<dbReference type="HOGENOM" id="CLU_1220959_0_0_1"/>
<dbReference type="InParanoid" id="A7SCK2"/>
<dbReference type="AlphaFoldDB" id="A7SCK2"/>
<evidence type="ECO:0000313" key="2">
    <source>
        <dbReference type="EMBL" id="EDO38533.1"/>
    </source>
</evidence>
<evidence type="ECO:0000256" key="1">
    <source>
        <dbReference type="SAM" id="MobiDB-lite"/>
    </source>
</evidence>
<gene>
    <name evidence="2" type="ORF">NEMVEDRAFT_v1g210170</name>
</gene>
<feature type="region of interest" description="Disordered" evidence="1">
    <location>
        <begin position="1"/>
        <end position="62"/>
    </location>
</feature>